<name>A0ABP6Y603_9ACTN</name>
<evidence type="ECO:0000313" key="2">
    <source>
        <dbReference type="EMBL" id="GAA3578039.1"/>
    </source>
</evidence>
<feature type="signal peptide" evidence="1">
    <location>
        <begin position="1"/>
        <end position="20"/>
    </location>
</feature>
<sequence>MLVRATAAATGAVTVAAALAVGGLAVAAAPVSAAKVVYGYAWADGAGHLRIVPKSSARVTRRGHVFYKLASLAGAREVRLDYRGAAYRRVTVDCALKETEGQVAADAKGLGRTPCEPADLTDSLGRGVVPARVEYRGGAAVKVSELLVADWPDPRSARGTIKRINDTTVLFVTGGKKIKLGYTYSTSFHRTTARCQDGWLAGKPVNADKDGLGKKHCVWTDLTKALRATRHPVLVKVDYTPGVDALNEVWEVFGDA</sequence>
<proteinExistence type="predicted"/>
<protein>
    <recommendedName>
        <fullName evidence="4">DUF3108 domain-containing protein</fullName>
    </recommendedName>
</protein>
<dbReference type="Proteomes" id="UP001500630">
    <property type="component" value="Unassembled WGS sequence"/>
</dbReference>
<evidence type="ECO:0008006" key="4">
    <source>
        <dbReference type="Google" id="ProtNLM"/>
    </source>
</evidence>
<dbReference type="RefSeq" id="WP_345568436.1">
    <property type="nucleotide sequence ID" value="NZ_BAABDQ010000017.1"/>
</dbReference>
<feature type="chain" id="PRO_5046534265" description="DUF3108 domain-containing protein" evidence="1">
    <location>
        <begin position="21"/>
        <end position="256"/>
    </location>
</feature>
<evidence type="ECO:0000256" key="1">
    <source>
        <dbReference type="SAM" id="SignalP"/>
    </source>
</evidence>
<gene>
    <name evidence="2" type="ORF">GCM10022419_069280</name>
</gene>
<dbReference type="EMBL" id="BAABDQ010000017">
    <property type="protein sequence ID" value="GAA3578039.1"/>
    <property type="molecule type" value="Genomic_DNA"/>
</dbReference>
<keyword evidence="1" id="KW-0732">Signal</keyword>
<reference evidence="3" key="1">
    <citation type="journal article" date="2019" name="Int. J. Syst. Evol. Microbiol.">
        <title>The Global Catalogue of Microorganisms (GCM) 10K type strain sequencing project: providing services to taxonomists for standard genome sequencing and annotation.</title>
        <authorList>
            <consortium name="The Broad Institute Genomics Platform"/>
            <consortium name="The Broad Institute Genome Sequencing Center for Infectious Disease"/>
            <person name="Wu L."/>
            <person name="Ma J."/>
        </authorList>
    </citation>
    <scope>NUCLEOTIDE SEQUENCE [LARGE SCALE GENOMIC DNA]</scope>
    <source>
        <strain evidence="3">JCM 17326</strain>
    </source>
</reference>
<keyword evidence="3" id="KW-1185">Reference proteome</keyword>
<accession>A0ABP6Y603</accession>
<organism evidence="2 3">
    <name type="scientific">Nonomuraea rosea</name>
    <dbReference type="NCBI Taxonomy" id="638574"/>
    <lineage>
        <taxon>Bacteria</taxon>
        <taxon>Bacillati</taxon>
        <taxon>Actinomycetota</taxon>
        <taxon>Actinomycetes</taxon>
        <taxon>Streptosporangiales</taxon>
        <taxon>Streptosporangiaceae</taxon>
        <taxon>Nonomuraea</taxon>
    </lineage>
</organism>
<evidence type="ECO:0000313" key="3">
    <source>
        <dbReference type="Proteomes" id="UP001500630"/>
    </source>
</evidence>
<comment type="caution">
    <text evidence="2">The sequence shown here is derived from an EMBL/GenBank/DDBJ whole genome shotgun (WGS) entry which is preliminary data.</text>
</comment>